<organism evidence="2 3">
    <name type="scientific">Citricoccus parietis</name>
    <dbReference type="NCBI Taxonomy" id="592307"/>
    <lineage>
        <taxon>Bacteria</taxon>
        <taxon>Bacillati</taxon>
        <taxon>Actinomycetota</taxon>
        <taxon>Actinomycetes</taxon>
        <taxon>Micrococcales</taxon>
        <taxon>Micrococcaceae</taxon>
        <taxon>Citricoccus</taxon>
    </lineage>
</organism>
<accession>A0ABV5G8T5</accession>
<keyword evidence="3" id="KW-1185">Reference proteome</keyword>
<proteinExistence type="predicted"/>
<reference evidence="2 3" key="1">
    <citation type="submission" date="2024-09" db="EMBL/GenBank/DDBJ databases">
        <authorList>
            <person name="Sun Q."/>
            <person name="Mori K."/>
        </authorList>
    </citation>
    <scope>NUCLEOTIDE SEQUENCE [LARGE SCALE GENOMIC DNA]</scope>
    <source>
        <strain evidence="2 3">CCM 7609</strain>
    </source>
</reference>
<evidence type="ECO:0000256" key="1">
    <source>
        <dbReference type="SAM" id="MobiDB-lite"/>
    </source>
</evidence>
<feature type="region of interest" description="Disordered" evidence="1">
    <location>
        <begin position="1"/>
        <end position="20"/>
    </location>
</feature>
<name>A0ABV5G8T5_9MICC</name>
<evidence type="ECO:0000313" key="3">
    <source>
        <dbReference type="Proteomes" id="UP001589575"/>
    </source>
</evidence>
<evidence type="ECO:0000313" key="2">
    <source>
        <dbReference type="EMBL" id="MFB9075372.1"/>
    </source>
</evidence>
<protein>
    <submittedName>
        <fullName evidence="2">Uncharacterized protein</fullName>
    </submittedName>
</protein>
<dbReference type="EMBL" id="JBHMFI010000023">
    <property type="protein sequence ID" value="MFB9075372.1"/>
    <property type="molecule type" value="Genomic_DNA"/>
</dbReference>
<comment type="caution">
    <text evidence="2">The sequence shown here is derived from an EMBL/GenBank/DDBJ whole genome shotgun (WGS) entry which is preliminary data.</text>
</comment>
<sequence>MVRTRRVGRNGSSLRPSRNDRRPLTCITAVLNVENACHQRRLARSMVCPDTCS</sequence>
<gene>
    <name evidence="2" type="ORF">ACFFX0_31095</name>
</gene>
<dbReference type="Proteomes" id="UP001589575">
    <property type="component" value="Unassembled WGS sequence"/>
</dbReference>